<dbReference type="PANTHER" id="PTHR47313:SF1">
    <property type="entry name" value="RIBOSOMAL RNA LARGE SUBUNIT METHYLTRANSFERASE K_L"/>
    <property type="match status" value="1"/>
</dbReference>
<dbReference type="InterPro" id="IPR000241">
    <property type="entry name" value="RlmKL-like_Mtase"/>
</dbReference>
<dbReference type="GO" id="GO:0008990">
    <property type="term" value="F:rRNA (guanine-N2-)-methyltransferase activity"/>
    <property type="evidence" value="ECO:0007669"/>
    <property type="project" value="TreeGrafter"/>
</dbReference>
<evidence type="ECO:0000313" key="6">
    <source>
        <dbReference type="Proteomes" id="UP000271031"/>
    </source>
</evidence>
<evidence type="ECO:0000256" key="3">
    <source>
        <dbReference type="PROSITE-ProRule" id="PRU00529"/>
    </source>
</evidence>
<dbReference type="Proteomes" id="UP000271031">
    <property type="component" value="Unassembled WGS sequence"/>
</dbReference>
<dbReference type="InterPro" id="IPR053943">
    <property type="entry name" value="RlmKL-like_Mtase_CS"/>
</dbReference>
<dbReference type="GO" id="GO:0003723">
    <property type="term" value="F:RNA binding"/>
    <property type="evidence" value="ECO:0007669"/>
    <property type="project" value="UniProtKB-UniRule"/>
</dbReference>
<dbReference type="SMART" id="SM00981">
    <property type="entry name" value="THUMP"/>
    <property type="match status" value="1"/>
</dbReference>
<dbReference type="Gene3D" id="3.30.2130.30">
    <property type="match status" value="1"/>
</dbReference>
<evidence type="ECO:0000256" key="2">
    <source>
        <dbReference type="ARBA" id="ARBA00022679"/>
    </source>
</evidence>
<dbReference type="InterPro" id="IPR002052">
    <property type="entry name" value="DNA_methylase_N6_adenine_CS"/>
</dbReference>
<dbReference type="InterPro" id="IPR029063">
    <property type="entry name" value="SAM-dependent_MTases_sf"/>
</dbReference>
<name>A0A3M8D252_9BACL</name>
<dbReference type="Pfam" id="PF01170">
    <property type="entry name" value="UPF0020"/>
    <property type="match status" value="1"/>
</dbReference>
<protein>
    <submittedName>
        <fullName evidence="5">Class I SAM-dependent RNA methyltransferase</fullName>
    </submittedName>
</protein>
<evidence type="ECO:0000259" key="4">
    <source>
        <dbReference type="PROSITE" id="PS51165"/>
    </source>
</evidence>
<dbReference type="CDD" id="cd11715">
    <property type="entry name" value="THUMP_AdoMetMT"/>
    <property type="match status" value="1"/>
</dbReference>
<dbReference type="AlphaFoldDB" id="A0A3M8D252"/>
<dbReference type="GO" id="GO:0070043">
    <property type="term" value="F:rRNA (guanine-N7-)-methyltransferase activity"/>
    <property type="evidence" value="ECO:0007669"/>
    <property type="project" value="TreeGrafter"/>
</dbReference>
<dbReference type="OrthoDB" id="9809404at2"/>
<keyword evidence="1 5" id="KW-0489">Methyltransferase</keyword>
<dbReference type="PROSITE" id="PS51165">
    <property type="entry name" value="THUMP"/>
    <property type="match status" value="1"/>
</dbReference>
<dbReference type="PANTHER" id="PTHR47313">
    <property type="entry name" value="RIBOSOMAL RNA LARGE SUBUNIT METHYLTRANSFERASE K/L"/>
    <property type="match status" value="1"/>
</dbReference>
<dbReference type="PROSITE" id="PS00092">
    <property type="entry name" value="N6_MTASE"/>
    <property type="match status" value="1"/>
</dbReference>
<dbReference type="PROSITE" id="PS01261">
    <property type="entry name" value="UPF0020"/>
    <property type="match status" value="1"/>
</dbReference>
<keyword evidence="6" id="KW-1185">Reference proteome</keyword>
<keyword evidence="2 5" id="KW-0808">Transferase</keyword>
<dbReference type="Pfam" id="PF22020">
    <property type="entry name" value="RlmL_1st"/>
    <property type="match status" value="1"/>
</dbReference>
<dbReference type="Pfam" id="PF02926">
    <property type="entry name" value="THUMP"/>
    <property type="match status" value="1"/>
</dbReference>
<sequence>MQKVELIATATFGLESVVAEEVKHLGYTDVKVENGKVMYTADLSAIARSNLWLRTADRVRVKIGEFRATTFDELFEQTKALPWSDWIPANATFPVEGKSVKSTLFSISDCQAIVKKAVVESLKKTYKQDWFEEQGPLFKIEVALLKDIATLTIDTSGTGLHKRGYRERIGTAPLKETMAAALILLSRWKPDRVLIDPFCGSGTIPIEAALIGQNIAPGMNREFASESWPIIPKDVWRQARAETHDLAQYDRKLEIVGTDIDEEVLYIARENALEAGVEDQIHFQRMAMSELRTKKKYGYIICNPPYGERLSERREVERLYREMGQVFGKLDTWSHYVITSDEQFEQFFGRQASKKRKLYNGNIKVDFYQFFGPKPPRIQRPETSLDHD</sequence>
<feature type="domain" description="THUMP" evidence="4">
    <location>
        <begin position="45"/>
        <end position="155"/>
    </location>
</feature>
<accession>A0A3M8D252</accession>
<gene>
    <name evidence="5" type="ORF">EDM56_24245</name>
</gene>
<dbReference type="Gene3D" id="3.40.50.150">
    <property type="entry name" value="Vaccinia Virus protein VP39"/>
    <property type="match status" value="1"/>
</dbReference>
<dbReference type="RefSeq" id="WP_122920517.1">
    <property type="nucleotide sequence ID" value="NZ_RHHQ01000021.1"/>
</dbReference>
<reference evidence="5 6" key="1">
    <citation type="submission" date="2018-10" db="EMBL/GenBank/DDBJ databases">
        <title>Phylogenomics of Brevibacillus.</title>
        <authorList>
            <person name="Dunlap C."/>
        </authorList>
    </citation>
    <scope>NUCLEOTIDE SEQUENCE [LARGE SCALE GENOMIC DNA]</scope>
    <source>
        <strain evidence="5 6">JCM 15716</strain>
    </source>
</reference>
<dbReference type="SUPFAM" id="SSF53335">
    <property type="entry name" value="S-adenosyl-L-methionine-dependent methyltransferases"/>
    <property type="match status" value="1"/>
</dbReference>
<comment type="caution">
    <text evidence="5">The sequence shown here is derived from an EMBL/GenBank/DDBJ whole genome shotgun (WGS) entry which is preliminary data.</text>
</comment>
<dbReference type="EMBL" id="RHHQ01000021">
    <property type="protein sequence ID" value="RNB81983.1"/>
    <property type="molecule type" value="Genomic_DNA"/>
</dbReference>
<dbReference type="InterPro" id="IPR004114">
    <property type="entry name" value="THUMP_dom"/>
</dbReference>
<evidence type="ECO:0000313" key="5">
    <source>
        <dbReference type="EMBL" id="RNB81983.1"/>
    </source>
</evidence>
<proteinExistence type="predicted"/>
<evidence type="ECO:0000256" key="1">
    <source>
        <dbReference type="ARBA" id="ARBA00022603"/>
    </source>
</evidence>
<organism evidence="5 6">
    <name type="scientific">Brevibacillus fluminis</name>
    <dbReference type="NCBI Taxonomy" id="511487"/>
    <lineage>
        <taxon>Bacteria</taxon>
        <taxon>Bacillati</taxon>
        <taxon>Bacillota</taxon>
        <taxon>Bacilli</taxon>
        <taxon>Bacillales</taxon>
        <taxon>Paenibacillaceae</taxon>
        <taxon>Brevibacillus</taxon>
    </lineage>
</organism>
<keyword evidence="3" id="KW-0694">RNA-binding</keyword>
<dbReference type="InterPro" id="IPR054170">
    <property type="entry name" value="RlmL_1st"/>
</dbReference>